<evidence type="ECO:0000313" key="8">
    <source>
        <dbReference type="Proteomes" id="UP000262004"/>
    </source>
</evidence>
<dbReference type="OrthoDB" id="9807187at2"/>
<evidence type="ECO:0000256" key="1">
    <source>
        <dbReference type="ARBA" id="ARBA00004651"/>
    </source>
</evidence>
<keyword evidence="4" id="KW-0812">Transmembrane</keyword>
<dbReference type="KEGG" id="htl:HPTL_1756"/>
<dbReference type="InterPro" id="IPR002758">
    <property type="entry name" value="Cation_antiport_E"/>
</dbReference>
<keyword evidence="3" id="KW-1003">Cell membrane</keyword>
<dbReference type="PANTHER" id="PTHR34584:SF1">
    <property type="entry name" value="NA(+)_H(+) ANTIPORTER SUBUNIT E1"/>
    <property type="match status" value="1"/>
</dbReference>
<dbReference type="PANTHER" id="PTHR34584">
    <property type="entry name" value="NA(+)/H(+) ANTIPORTER SUBUNIT E1"/>
    <property type="match status" value="1"/>
</dbReference>
<evidence type="ECO:0000313" key="7">
    <source>
        <dbReference type="EMBL" id="BBD78014.1"/>
    </source>
</evidence>
<dbReference type="RefSeq" id="WP_119335689.1">
    <property type="nucleotide sequence ID" value="NZ_AP018558.1"/>
</dbReference>
<proteinExistence type="inferred from homology"/>
<keyword evidence="6" id="KW-0472">Membrane</keyword>
<accession>A0A2Z6DZN3</accession>
<name>A0A2Z6DZN3_HYDTE</name>
<dbReference type="EMBL" id="AP018558">
    <property type="protein sequence ID" value="BBD78014.1"/>
    <property type="molecule type" value="Genomic_DNA"/>
</dbReference>
<dbReference type="GO" id="GO:0008324">
    <property type="term" value="F:monoatomic cation transmembrane transporter activity"/>
    <property type="evidence" value="ECO:0007669"/>
    <property type="project" value="InterPro"/>
</dbReference>
<sequence>MTPATIPPRWFPAPILSLLLAGAWLLLNHSASPAHLVAACVLGWGIPFWLRPLLGTRATIRWLPALRLAAIVLWDIVVSNVRVARLALSPTAKPRSAWLVLPLRTDHARANALLATIVTNTPGTVSVAFAERSLLIHVLDCADPAAALHEIDTRYQLPLIAIFSLDIEETPQ</sequence>
<keyword evidence="8" id="KW-1185">Reference proteome</keyword>
<evidence type="ECO:0000256" key="4">
    <source>
        <dbReference type="ARBA" id="ARBA00022692"/>
    </source>
</evidence>
<reference evidence="7 8" key="1">
    <citation type="submission" date="2018-04" db="EMBL/GenBank/DDBJ databases">
        <title>Complete genome sequence of Hydrogenophilus thermoluteolus TH-1.</title>
        <authorList>
            <person name="Arai H."/>
        </authorList>
    </citation>
    <scope>NUCLEOTIDE SEQUENCE [LARGE SCALE GENOMIC DNA]</scope>
    <source>
        <strain evidence="7 8">TH-1</strain>
    </source>
</reference>
<gene>
    <name evidence="7" type="ORF">HPTL_1756</name>
</gene>
<organism evidence="7 8">
    <name type="scientific">Hydrogenophilus thermoluteolus</name>
    <name type="common">Pseudomonas hydrogenothermophila</name>
    <dbReference type="NCBI Taxonomy" id="297"/>
    <lineage>
        <taxon>Bacteria</taxon>
        <taxon>Pseudomonadati</taxon>
        <taxon>Pseudomonadota</taxon>
        <taxon>Hydrogenophilia</taxon>
        <taxon>Hydrogenophilales</taxon>
        <taxon>Hydrogenophilaceae</taxon>
        <taxon>Hydrogenophilus</taxon>
    </lineage>
</organism>
<keyword evidence="5" id="KW-1133">Transmembrane helix</keyword>
<evidence type="ECO:0000256" key="3">
    <source>
        <dbReference type="ARBA" id="ARBA00022475"/>
    </source>
</evidence>
<evidence type="ECO:0000256" key="6">
    <source>
        <dbReference type="ARBA" id="ARBA00023136"/>
    </source>
</evidence>
<dbReference type="AlphaFoldDB" id="A0A2Z6DZN3"/>
<dbReference type="Proteomes" id="UP000262004">
    <property type="component" value="Chromosome"/>
</dbReference>
<evidence type="ECO:0000256" key="5">
    <source>
        <dbReference type="ARBA" id="ARBA00022989"/>
    </source>
</evidence>
<comment type="similarity">
    <text evidence="2">Belongs to the CPA3 antiporters (TC 2.A.63) subunit E family.</text>
</comment>
<dbReference type="Pfam" id="PF01899">
    <property type="entry name" value="MNHE"/>
    <property type="match status" value="1"/>
</dbReference>
<protein>
    <submittedName>
        <fullName evidence="7">Monovalent cation/H+ antiporter subunit E</fullName>
    </submittedName>
</protein>
<comment type="subcellular location">
    <subcellularLocation>
        <location evidence="1">Cell membrane</location>
        <topology evidence="1">Multi-pass membrane protein</topology>
    </subcellularLocation>
</comment>
<dbReference type="PIRSF" id="PIRSF019239">
    <property type="entry name" value="MrpE"/>
    <property type="match status" value="1"/>
</dbReference>
<evidence type="ECO:0000256" key="2">
    <source>
        <dbReference type="ARBA" id="ARBA00006228"/>
    </source>
</evidence>
<dbReference type="GO" id="GO:0005886">
    <property type="term" value="C:plasma membrane"/>
    <property type="evidence" value="ECO:0007669"/>
    <property type="project" value="UniProtKB-SubCell"/>
</dbReference>